<name>A0A221VXN8_9PSEU</name>
<organism evidence="3 4">
    <name type="scientific">Actinoalloteichus hoggarensis</name>
    <dbReference type="NCBI Taxonomy" id="1470176"/>
    <lineage>
        <taxon>Bacteria</taxon>
        <taxon>Bacillati</taxon>
        <taxon>Actinomycetota</taxon>
        <taxon>Actinomycetes</taxon>
        <taxon>Pseudonocardiales</taxon>
        <taxon>Pseudonocardiaceae</taxon>
        <taxon>Actinoalloteichus</taxon>
    </lineage>
</organism>
<dbReference type="Gene3D" id="3.40.50.720">
    <property type="entry name" value="NAD(P)-binding Rossmann-like Domain"/>
    <property type="match status" value="1"/>
</dbReference>
<dbReference type="GO" id="GO:0050661">
    <property type="term" value="F:NADP binding"/>
    <property type="evidence" value="ECO:0007669"/>
    <property type="project" value="InterPro"/>
</dbReference>
<dbReference type="PIRSF" id="PIRSF000103">
    <property type="entry name" value="HIBADH"/>
    <property type="match status" value="1"/>
</dbReference>
<keyword evidence="2" id="KW-0560">Oxidoreductase</keyword>
<evidence type="ECO:0000313" key="4">
    <source>
        <dbReference type="Proteomes" id="UP000204221"/>
    </source>
</evidence>
<protein>
    <submittedName>
        <fullName evidence="3">NAD binding domain of 6-phosphogluconate dehydrogenase</fullName>
    </submittedName>
</protein>
<evidence type="ECO:0000256" key="1">
    <source>
        <dbReference type="ARBA" id="ARBA00009080"/>
    </source>
</evidence>
<dbReference type="GO" id="GO:0016491">
    <property type="term" value="F:oxidoreductase activity"/>
    <property type="evidence" value="ECO:0007669"/>
    <property type="project" value="UniProtKB-KW"/>
</dbReference>
<evidence type="ECO:0000256" key="2">
    <source>
        <dbReference type="ARBA" id="ARBA00023002"/>
    </source>
</evidence>
<dbReference type="SUPFAM" id="SSF51735">
    <property type="entry name" value="NAD(P)-binding Rossmann-fold domains"/>
    <property type="match status" value="1"/>
</dbReference>
<dbReference type="EMBL" id="CP022521">
    <property type="protein sequence ID" value="ASO18306.1"/>
    <property type="molecule type" value="Genomic_DNA"/>
</dbReference>
<keyword evidence="4" id="KW-1185">Reference proteome</keyword>
<dbReference type="InterPro" id="IPR006115">
    <property type="entry name" value="6PGDH_NADP-bd"/>
</dbReference>
<reference evidence="3 4" key="1">
    <citation type="submission" date="2017-07" db="EMBL/GenBank/DDBJ databases">
        <title>Complete genome sequence of Actinoalloteichus hoggarensis DSM 45943, type strain of Actinoalloteichus hoggarensis.</title>
        <authorList>
            <person name="Ruckert C."/>
            <person name="Nouioui I."/>
            <person name="Willmese J."/>
            <person name="van Wezel G."/>
            <person name="Klenk H.-P."/>
            <person name="Kalinowski J."/>
            <person name="Zotchev S.B."/>
        </authorList>
    </citation>
    <scope>NUCLEOTIDE SEQUENCE [LARGE SCALE GENOMIC DNA]</scope>
    <source>
        <strain evidence="3 4">DSM 45943</strain>
    </source>
</reference>
<proteinExistence type="inferred from homology"/>
<dbReference type="Pfam" id="PF03446">
    <property type="entry name" value="NAD_binding_2"/>
    <property type="match status" value="1"/>
</dbReference>
<comment type="similarity">
    <text evidence="1">Belongs to the HIBADH-related family.</text>
</comment>
<dbReference type="InterPro" id="IPR036291">
    <property type="entry name" value="NAD(P)-bd_dom_sf"/>
</dbReference>
<dbReference type="InterPro" id="IPR015815">
    <property type="entry name" value="HIBADH-related"/>
</dbReference>
<dbReference type="Pfam" id="PF21761">
    <property type="entry name" value="RedAm-like_C"/>
    <property type="match status" value="1"/>
</dbReference>
<dbReference type="AlphaFoldDB" id="A0A221VXN8"/>
<dbReference type="KEGG" id="ahg:AHOG_03240"/>
<accession>A0A221VXN8</accession>
<sequence length="313" mass="32737">MEIARQSESIAVIGANARAAGLARALLHTGHAITVWSPTPDADAAPALRIDGVRSADSWTSALGAAPLVVLCVDDYDELRLILDEAGGHALTAHDVVNLTSGTSEEADRAADRVAALGGRYLDGALMAHPEHVGDSATILVFSGSAEVFERRSAVLACFGSASYLGPAAGTAALYDVAMLGFAWSTLLGYLYTAVLLGTSGVPATTLTPLLTGWLTTTVVDVIEDYAGQVDARRYPGDEEWLELDFPLMGHLVRTSRERGLDTRLPRLIEALTSDGIADGRGRESFAGLVEILRRQSAGVGVTGAGTGQNQHA</sequence>
<dbReference type="InterPro" id="IPR048666">
    <property type="entry name" value="RedAm-like_C"/>
</dbReference>
<dbReference type="InterPro" id="IPR013328">
    <property type="entry name" value="6PGD_dom2"/>
</dbReference>
<gene>
    <name evidence="3" type="ORF">AHOG_03240</name>
</gene>
<dbReference type="RefSeq" id="WP_093940030.1">
    <property type="nucleotide sequence ID" value="NZ_CP022521.1"/>
</dbReference>
<dbReference type="Proteomes" id="UP000204221">
    <property type="component" value="Chromosome"/>
</dbReference>
<dbReference type="Gene3D" id="1.10.1040.10">
    <property type="entry name" value="N-(1-d-carboxylethyl)-l-norvaline Dehydrogenase, domain 2"/>
    <property type="match status" value="1"/>
</dbReference>
<dbReference type="OrthoDB" id="9135493at2"/>
<evidence type="ECO:0000313" key="3">
    <source>
        <dbReference type="EMBL" id="ASO18306.1"/>
    </source>
</evidence>